<dbReference type="InterPro" id="IPR036224">
    <property type="entry name" value="GINS_bundle-like_dom_sf"/>
</dbReference>
<evidence type="ECO:0000256" key="1">
    <source>
        <dbReference type="ARBA" id="ARBA00002340"/>
    </source>
</evidence>
<comment type="similarity">
    <text evidence="3 7">Belongs to the GINS1/PSF1 family.</text>
</comment>
<dbReference type="OrthoDB" id="10252587at2759"/>
<dbReference type="Gene3D" id="1.20.58.1030">
    <property type="match status" value="1"/>
</dbReference>
<reference evidence="9 10" key="1">
    <citation type="journal article" date="2013" name="PLoS Genet.">
        <title>Genomic mechanisms accounting for the adaptation to parasitism in nematode-trapping fungi.</title>
        <authorList>
            <person name="Meerupati T."/>
            <person name="Andersson K.M."/>
            <person name="Friman E."/>
            <person name="Kumar D."/>
            <person name="Tunlid A."/>
            <person name="Ahren D."/>
        </authorList>
    </citation>
    <scope>NUCLEOTIDE SEQUENCE [LARGE SCALE GENOMIC DNA]</scope>
    <source>
        <strain evidence="9 10">CBS 200.50</strain>
    </source>
</reference>
<dbReference type="AlphaFoldDB" id="S8AIU2"/>
<dbReference type="STRING" id="1284197.S8AIU2"/>
<evidence type="ECO:0000256" key="3">
    <source>
        <dbReference type="ARBA" id="ARBA00006677"/>
    </source>
</evidence>
<dbReference type="GO" id="GO:1902975">
    <property type="term" value="P:mitotic DNA replication initiation"/>
    <property type="evidence" value="ECO:0007669"/>
    <property type="project" value="EnsemblFungi"/>
</dbReference>
<evidence type="ECO:0000256" key="4">
    <source>
        <dbReference type="ARBA" id="ARBA00015143"/>
    </source>
</evidence>
<feature type="domain" description="GINS subunit" evidence="8">
    <location>
        <begin position="61"/>
        <end position="147"/>
    </location>
</feature>
<accession>S8AIU2</accession>
<reference evidence="10" key="2">
    <citation type="submission" date="2013-04" db="EMBL/GenBank/DDBJ databases">
        <title>Genomic mechanisms accounting for the adaptation to parasitism in nematode-trapping fungi.</title>
        <authorList>
            <person name="Ahren D.G."/>
        </authorList>
    </citation>
    <scope>NUCLEOTIDE SEQUENCE [LARGE SCALE GENOMIC DNA]</scope>
    <source>
        <strain evidence="10">CBS 200.50</strain>
    </source>
</reference>
<keyword evidence="5 7" id="KW-0235">DNA replication</keyword>
<proteinExistence type="inferred from homology"/>
<dbReference type="HOGENOM" id="CLU_079191_0_0_1"/>
<comment type="function">
    <text evidence="7">Required for correct functioning of the GINS complex, a complex that plays an essential role in the initiation of DNA replication, and progression of DNA replication forks. GINS complex seems to bind preferentially to single-stranded DNA.</text>
</comment>
<keyword evidence="10" id="KW-1185">Reference proteome</keyword>
<evidence type="ECO:0000313" key="9">
    <source>
        <dbReference type="EMBL" id="EPS42905.1"/>
    </source>
</evidence>
<dbReference type="GO" id="GO:0000727">
    <property type="term" value="P:double-strand break repair via break-induced replication"/>
    <property type="evidence" value="ECO:0007669"/>
    <property type="project" value="EnsemblFungi"/>
</dbReference>
<comment type="function">
    <text evidence="1">The GINS complex plays an essential role in the initiation of DNA replication.</text>
</comment>
<dbReference type="Pfam" id="PF05916">
    <property type="entry name" value="Sld5"/>
    <property type="match status" value="1"/>
</dbReference>
<sequence length="228" mass="25796">MYGELGNKLVAHAKRTQALSQLPPYQTDIVRQVTREVRDLNQDIDEITNSYEGYFNPSADPARACALLVHHLCVRRNKRCLLAYHRVRAEKIENMCWNGMDVMEQVQAARVAEGDQDDGGSSHALSPEEDEYARQYGDMLAAYKGQWTDIDLTGSLEPPKDLFIDVRVLKDAGEIQTEYGQVNQFKVVLLSSLTLVCSAITLSKNSQFFVRQGDVERLIKQGFLQKLN</sequence>
<gene>
    <name evidence="9" type="ORF">H072_3207</name>
</gene>
<protein>
    <recommendedName>
        <fullName evidence="4 7">DNA replication complex GINS protein PSF1</fullName>
    </recommendedName>
</protein>
<evidence type="ECO:0000256" key="2">
    <source>
        <dbReference type="ARBA" id="ARBA00004123"/>
    </source>
</evidence>
<evidence type="ECO:0000256" key="5">
    <source>
        <dbReference type="ARBA" id="ARBA00022705"/>
    </source>
</evidence>
<evidence type="ECO:0000256" key="6">
    <source>
        <dbReference type="ARBA" id="ARBA00023242"/>
    </source>
</evidence>
<dbReference type="Proteomes" id="UP000015100">
    <property type="component" value="Unassembled WGS sequence"/>
</dbReference>
<dbReference type="eggNOG" id="KOG3303">
    <property type="taxonomic scope" value="Eukaryota"/>
</dbReference>
<evidence type="ECO:0000259" key="8">
    <source>
        <dbReference type="Pfam" id="PF05916"/>
    </source>
</evidence>
<dbReference type="InterPro" id="IPR056783">
    <property type="entry name" value="PSF1_C"/>
</dbReference>
<dbReference type="GO" id="GO:1902983">
    <property type="term" value="P:DNA strand elongation involved in mitotic DNA replication"/>
    <property type="evidence" value="ECO:0007669"/>
    <property type="project" value="EnsemblFungi"/>
</dbReference>
<dbReference type="GO" id="GO:0043596">
    <property type="term" value="C:nuclear replication fork"/>
    <property type="evidence" value="ECO:0007669"/>
    <property type="project" value="EnsemblFungi"/>
</dbReference>
<dbReference type="FunFam" id="1.20.58.1030:FF:000003">
    <property type="entry name" value="DNA replication complex GINS protein PSF1"/>
    <property type="match status" value="1"/>
</dbReference>
<dbReference type="PANTHER" id="PTHR12914:SF2">
    <property type="entry name" value="DNA REPLICATION COMPLEX GINS PROTEIN PSF1"/>
    <property type="match status" value="1"/>
</dbReference>
<dbReference type="InterPro" id="IPR021151">
    <property type="entry name" value="GINS_A"/>
</dbReference>
<comment type="subcellular location">
    <subcellularLocation>
        <location evidence="2 7">Nucleus</location>
    </subcellularLocation>
</comment>
<evidence type="ECO:0000313" key="10">
    <source>
        <dbReference type="Proteomes" id="UP000015100"/>
    </source>
</evidence>
<dbReference type="GO" id="GO:0071162">
    <property type="term" value="C:CMG complex"/>
    <property type="evidence" value="ECO:0007669"/>
    <property type="project" value="EnsemblFungi"/>
</dbReference>
<dbReference type="EMBL" id="AQGS01000096">
    <property type="protein sequence ID" value="EPS42905.1"/>
    <property type="molecule type" value="Genomic_DNA"/>
</dbReference>
<dbReference type="PANTHER" id="PTHR12914">
    <property type="entry name" value="PARTNER OF SLD5"/>
    <property type="match status" value="1"/>
</dbReference>
<name>S8AIU2_DACHA</name>
<dbReference type="CDD" id="cd21696">
    <property type="entry name" value="GINS_B_Psf1"/>
    <property type="match status" value="1"/>
</dbReference>
<evidence type="ECO:0000256" key="7">
    <source>
        <dbReference type="RuleBase" id="RU368085"/>
    </source>
</evidence>
<organism evidence="9 10">
    <name type="scientific">Dactylellina haptotyla (strain CBS 200.50)</name>
    <name type="common">Nematode-trapping fungus</name>
    <name type="synonym">Monacrosporium haptotylum</name>
    <dbReference type="NCBI Taxonomy" id="1284197"/>
    <lineage>
        <taxon>Eukaryota</taxon>
        <taxon>Fungi</taxon>
        <taxon>Dikarya</taxon>
        <taxon>Ascomycota</taxon>
        <taxon>Pezizomycotina</taxon>
        <taxon>Orbiliomycetes</taxon>
        <taxon>Orbiliales</taxon>
        <taxon>Orbiliaceae</taxon>
        <taxon>Dactylellina</taxon>
    </lineage>
</organism>
<keyword evidence="6 7" id="KW-0539">Nucleus</keyword>
<dbReference type="InterPro" id="IPR005339">
    <property type="entry name" value="GINS_Psf1"/>
</dbReference>
<comment type="subunit">
    <text evidence="7">Component of the GINS complex.</text>
</comment>
<dbReference type="OMA" id="MFCEKAT"/>
<comment type="caution">
    <text evidence="9">The sequence shown here is derived from an EMBL/GenBank/DDBJ whole genome shotgun (WGS) entry which is preliminary data.</text>
</comment>
<dbReference type="GO" id="GO:0000811">
    <property type="term" value="C:GINS complex"/>
    <property type="evidence" value="ECO:0007669"/>
    <property type="project" value="UniProtKB-UniRule"/>
</dbReference>
<dbReference type="CDD" id="cd11710">
    <property type="entry name" value="GINS_A_psf1"/>
    <property type="match status" value="1"/>
</dbReference>
<dbReference type="SUPFAM" id="SSF158573">
    <property type="entry name" value="GINS helical bundle-like"/>
    <property type="match status" value="1"/>
</dbReference>